<proteinExistence type="predicted"/>
<comment type="caution">
    <text evidence="1">The sequence shown here is derived from an EMBL/GenBank/DDBJ whole genome shotgun (WGS) entry which is preliminary data.</text>
</comment>
<evidence type="ECO:0000313" key="2">
    <source>
        <dbReference type="Proteomes" id="UP000485058"/>
    </source>
</evidence>
<keyword evidence="2" id="KW-1185">Reference proteome</keyword>
<dbReference type="EMBL" id="BLLF01001445">
    <property type="protein sequence ID" value="GFH19335.1"/>
    <property type="molecule type" value="Genomic_DNA"/>
</dbReference>
<reference evidence="1 2" key="1">
    <citation type="submission" date="2020-02" db="EMBL/GenBank/DDBJ databases">
        <title>Draft genome sequence of Haematococcus lacustris strain NIES-144.</title>
        <authorList>
            <person name="Morimoto D."/>
            <person name="Nakagawa S."/>
            <person name="Yoshida T."/>
            <person name="Sawayama S."/>
        </authorList>
    </citation>
    <scope>NUCLEOTIDE SEQUENCE [LARGE SCALE GENOMIC DNA]</scope>
    <source>
        <strain evidence="1 2">NIES-144</strain>
    </source>
</reference>
<protein>
    <submittedName>
        <fullName evidence="1">Uncharacterized protein</fullName>
    </submittedName>
</protein>
<name>A0A699ZC68_HAELA</name>
<accession>A0A699ZC68</accession>
<evidence type="ECO:0000313" key="1">
    <source>
        <dbReference type="EMBL" id="GFH19335.1"/>
    </source>
</evidence>
<dbReference type="AlphaFoldDB" id="A0A699ZC68"/>
<dbReference type="PANTHER" id="PTHR35106:SF1">
    <property type="entry name" value="CHORD DOMAIN-CONTAINING PROTEIN"/>
    <property type="match status" value="1"/>
</dbReference>
<gene>
    <name evidence="1" type="ORF">HaLaN_16270</name>
</gene>
<sequence>MQAVACMAPTATARVMTCKTCKSSFTAHLNTVKSCRYHTSLWSGGEVAKALGFVRSSDAPEHQLKAIMGRQGLLQFWEEQEDAPGCCTGYHLSYDDQLNQRHGWLPNHGGR</sequence>
<organism evidence="1 2">
    <name type="scientific">Haematococcus lacustris</name>
    <name type="common">Green alga</name>
    <name type="synonym">Haematococcus pluvialis</name>
    <dbReference type="NCBI Taxonomy" id="44745"/>
    <lineage>
        <taxon>Eukaryota</taxon>
        <taxon>Viridiplantae</taxon>
        <taxon>Chlorophyta</taxon>
        <taxon>core chlorophytes</taxon>
        <taxon>Chlorophyceae</taxon>
        <taxon>CS clade</taxon>
        <taxon>Chlamydomonadales</taxon>
        <taxon>Haematococcaceae</taxon>
        <taxon>Haematococcus</taxon>
    </lineage>
</organism>
<dbReference type="PANTHER" id="PTHR35106">
    <property type="entry name" value="BNAA07G25190D PROTEIN"/>
    <property type="match status" value="1"/>
</dbReference>
<dbReference type="Proteomes" id="UP000485058">
    <property type="component" value="Unassembled WGS sequence"/>
</dbReference>